<gene>
    <name evidence="3" type="ORF">CJOHNSTONI_LOCUS10164</name>
</gene>
<keyword evidence="4" id="KW-1185">Reference proteome</keyword>
<proteinExistence type="predicted"/>
<dbReference type="Proteomes" id="UP000746747">
    <property type="component" value="Unassembled WGS sequence"/>
</dbReference>
<keyword evidence="2" id="KW-0732">Signal</keyword>
<feature type="transmembrane region" description="Helical" evidence="1">
    <location>
        <begin position="916"/>
        <end position="937"/>
    </location>
</feature>
<name>A0A8J2QB94_9BILA</name>
<feature type="signal peptide" evidence="2">
    <location>
        <begin position="1"/>
        <end position="20"/>
    </location>
</feature>
<reference evidence="3" key="1">
    <citation type="submission" date="2021-09" db="EMBL/GenBank/DDBJ databases">
        <authorList>
            <consortium name="Pathogen Informatics"/>
        </authorList>
    </citation>
    <scope>NUCLEOTIDE SEQUENCE</scope>
</reference>
<feature type="chain" id="PRO_5035215957" evidence="2">
    <location>
        <begin position="21"/>
        <end position="940"/>
    </location>
</feature>
<evidence type="ECO:0000256" key="1">
    <source>
        <dbReference type="SAM" id="Phobius"/>
    </source>
</evidence>
<organism evidence="3 4">
    <name type="scientific">Cercopithifilaria johnstoni</name>
    <dbReference type="NCBI Taxonomy" id="2874296"/>
    <lineage>
        <taxon>Eukaryota</taxon>
        <taxon>Metazoa</taxon>
        <taxon>Ecdysozoa</taxon>
        <taxon>Nematoda</taxon>
        <taxon>Chromadorea</taxon>
        <taxon>Rhabditida</taxon>
        <taxon>Spirurina</taxon>
        <taxon>Spiruromorpha</taxon>
        <taxon>Filarioidea</taxon>
        <taxon>Onchocercidae</taxon>
        <taxon>Cercopithifilaria</taxon>
    </lineage>
</organism>
<evidence type="ECO:0000313" key="4">
    <source>
        <dbReference type="Proteomes" id="UP000746747"/>
    </source>
</evidence>
<evidence type="ECO:0000313" key="3">
    <source>
        <dbReference type="EMBL" id="CAG9540675.1"/>
    </source>
</evidence>
<dbReference type="AlphaFoldDB" id="A0A8J2QB94"/>
<dbReference type="EMBL" id="CAKAEH010001992">
    <property type="protein sequence ID" value="CAG9540675.1"/>
    <property type="molecule type" value="Genomic_DNA"/>
</dbReference>
<keyword evidence="1" id="KW-0472">Membrane</keyword>
<evidence type="ECO:0000256" key="2">
    <source>
        <dbReference type="SAM" id="SignalP"/>
    </source>
</evidence>
<dbReference type="OrthoDB" id="5829106at2759"/>
<protein>
    <submittedName>
        <fullName evidence="3">Uncharacterized protein</fullName>
    </submittedName>
</protein>
<comment type="caution">
    <text evidence="3">The sequence shown here is derived from an EMBL/GenBank/DDBJ whole genome shotgun (WGS) entry which is preliminary data.</text>
</comment>
<keyword evidence="1" id="KW-0812">Transmembrane</keyword>
<accession>A0A8J2QB94</accession>
<feature type="transmembrane region" description="Helical" evidence="1">
    <location>
        <begin position="798"/>
        <end position="823"/>
    </location>
</feature>
<sequence>MNLITIVAIVALLSKRLIRCDECNTDLLQLAFPDPDYVIYGLREDKNMLILPSDIASNRSVMMGLKDLLDGGISTKSEEDNDHFYAILIEVQGLLQFITLWQEKAPSAGKLYSLTRLSYFGAFRLAFTPTPTKIIHETKLITLMYFSDLSHQQFHFKTTRDSRLFLQQIGDFDGQYEIVFGRIGMKLFIDKISKNSDPFIEPTTNIMAVSNETTKWLARRQNSKKPRIDCIVEISSKYGLGILYSRKNLVSAYYKMGDSAFDCYHDTEVSPIHQKGSIYLGFRNGYLFSYRINNEKEKFSEILLALDLSHRTPETKEFGKDDELHLFSINGIETIAVICGPTTYYQIYDMNPRNGFKTLYLEKSNMTIVKELTKKCRKVDYNAKEAKLIFFIDISTAYELQLNINRNGELKQFPDPKLNRYDSYRGNKILYEGIESQWPLHLRNGRKLFYNDRSAQRTVDRIKTLTNYGNYVKALLYFPKEYIEDEYMEVFHKDYPIAFYGIVNCTAFVIMKLVDFDKLKLQGDGCDRSYHMRAILLDSYMTILRTEDGINVQGVRLKVSIDHNDVENGIKSNGIVAYMHNLTDAEFEQSNWFTIAPNTFDTIHNIDDYTYYQYQPRTNCTYHFRRRKITKRAQKHIKDYPFPALAYPCDFEMFSAMYDEIAHAVVYIMKSKNKTIMVTPNVIVTDKLKNIQNEKFLSHFIYSTTFPYIVYNVKITLDVKFASLGSYAGKILYRESDVVHILPWDDEEIEESMNDTWISVTKALARRDFEKVAFGVESELIERPELRTRKCKLLNAPYFMAFVLKISVLDVLLLLILIILIIYHRAYIIPARRRYKIKMGILRHRKKRKLRDRARRRLRKLNLLRRKRKKEMEAKRKAQLIAMSKKKKSSTSSSDLITVAADEHAKALASLSLTHTYLISGGMLFSCCILPLLYFWFCHP</sequence>
<keyword evidence="1" id="KW-1133">Transmembrane helix</keyword>